<dbReference type="PANTHER" id="PTHR15503:SF22">
    <property type="entry name" value="TRANSPOSON TY3-I GAG POLYPROTEIN"/>
    <property type="match status" value="1"/>
</dbReference>
<dbReference type="CDD" id="cd00303">
    <property type="entry name" value="retropepsin_like"/>
    <property type="match status" value="1"/>
</dbReference>
<dbReference type="PANTHER" id="PTHR15503">
    <property type="entry name" value="LDOC1 RELATED"/>
    <property type="match status" value="1"/>
</dbReference>
<protein>
    <submittedName>
        <fullName evidence="2">9174_t:CDS:1</fullName>
    </submittedName>
</protein>
<name>A0A9N9DIS2_9GLOM</name>
<gene>
    <name evidence="2" type="ORF">CPELLU_LOCUS8909</name>
</gene>
<dbReference type="Gene3D" id="2.40.70.10">
    <property type="entry name" value="Acid Proteases"/>
    <property type="match status" value="1"/>
</dbReference>
<dbReference type="Pfam" id="PF03732">
    <property type="entry name" value="Retrotrans_gag"/>
    <property type="match status" value="1"/>
</dbReference>
<proteinExistence type="predicted"/>
<feature type="domain" description="Retrotransposon gag" evidence="1">
    <location>
        <begin position="6"/>
        <end position="63"/>
    </location>
</feature>
<keyword evidence="3" id="KW-1185">Reference proteome</keyword>
<feature type="non-terminal residue" evidence="2">
    <location>
        <position position="1"/>
    </location>
</feature>
<dbReference type="InterPro" id="IPR032567">
    <property type="entry name" value="RTL1-rel"/>
</dbReference>
<dbReference type="Pfam" id="PF08284">
    <property type="entry name" value="RVP_2"/>
    <property type="match status" value="1"/>
</dbReference>
<dbReference type="EMBL" id="CAJVQA010006527">
    <property type="protein sequence ID" value="CAG8642116.1"/>
    <property type="molecule type" value="Genomic_DNA"/>
</dbReference>
<dbReference type="Proteomes" id="UP000789759">
    <property type="component" value="Unassembled WGS sequence"/>
</dbReference>
<reference evidence="2" key="1">
    <citation type="submission" date="2021-06" db="EMBL/GenBank/DDBJ databases">
        <authorList>
            <person name="Kallberg Y."/>
            <person name="Tangrot J."/>
            <person name="Rosling A."/>
        </authorList>
    </citation>
    <scope>NUCLEOTIDE SEQUENCE</scope>
    <source>
        <strain evidence="2">FL966</strain>
    </source>
</reference>
<sequence>FTPLLKKQSSLLETFEDLVKEFEAMFGDSEKSRTAANKIRKLVQGTRPASSYASEFRQIASVITDCLSIGKNAYETSQQNSINLRPLPAPAAVRGLWLDHTNSLPPANPLLNNHPVTALTSELHIYLSNGTQTSMQALVDSGASACFLDFSLAQELNLPILKKKSLLTVEIVDSWELSSESVIHETGPISVYLQEHYEEITFNLISSSYYKVILRLPWLTVHNPEINWHERTITFSNPTCKTHLFSSSETSITNKEQIFVVQVFPARTGSPYYTNERSPSVIPKKYQEYSDVFSEKEAYKLSKNCQYICEIKLLPNSQPPWGPIYELFIQELETLKKYIEENLEKDSSGMPTNKWLVCEIRKMRL</sequence>
<accession>A0A9N9DIS2</accession>
<dbReference type="InterPro" id="IPR021109">
    <property type="entry name" value="Peptidase_aspartic_dom_sf"/>
</dbReference>
<organism evidence="2 3">
    <name type="scientific">Cetraspora pellucida</name>
    <dbReference type="NCBI Taxonomy" id="1433469"/>
    <lineage>
        <taxon>Eukaryota</taxon>
        <taxon>Fungi</taxon>
        <taxon>Fungi incertae sedis</taxon>
        <taxon>Mucoromycota</taxon>
        <taxon>Glomeromycotina</taxon>
        <taxon>Glomeromycetes</taxon>
        <taxon>Diversisporales</taxon>
        <taxon>Gigasporaceae</taxon>
        <taxon>Cetraspora</taxon>
    </lineage>
</organism>
<dbReference type="InterPro" id="IPR005162">
    <property type="entry name" value="Retrotrans_gag_dom"/>
</dbReference>
<evidence type="ECO:0000259" key="1">
    <source>
        <dbReference type="Pfam" id="PF03732"/>
    </source>
</evidence>
<dbReference type="OrthoDB" id="128646at2759"/>
<comment type="caution">
    <text evidence="2">The sequence shown here is derived from an EMBL/GenBank/DDBJ whole genome shotgun (WGS) entry which is preliminary data.</text>
</comment>
<dbReference type="AlphaFoldDB" id="A0A9N9DIS2"/>
<evidence type="ECO:0000313" key="2">
    <source>
        <dbReference type="EMBL" id="CAG8642116.1"/>
    </source>
</evidence>
<evidence type="ECO:0000313" key="3">
    <source>
        <dbReference type="Proteomes" id="UP000789759"/>
    </source>
</evidence>